<gene>
    <name evidence="3" type="ORF">ILUMI_17462</name>
</gene>
<dbReference type="AlphaFoldDB" id="A0A8K0CN92"/>
<evidence type="ECO:0000256" key="2">
    <source>
        <dbReference type="ARBA" id="ARBA00023033"/>
    </source>
</evidence>
<organism evidence="3 4">
    <name type="scientific">Ignelater luminosus</name>
    <name type="common">Cucubano</name>
    <name type="synonym">Pyrophorus luminosus</name>
    <dbReference type="NCBI Taxonomy" id="2038154"/>
    <lineage>
        <taxon>Eukaryota</taxon>
        <taxon>Metazoa</taxon>
        <taxon>Ecdysozoa</taxon>
        <taxon>Arthropoda</taxon>
        <taxon>Hexapoda</taxon>
        <taxon>Insecta</taxon>
        <taxon>Pterygota</taxon>
        <taxon>Neoptera</taxon>
        <taxon>Endopterygota</taxon>
        <taxon>Coleoptera</taxon>
        <taxon>Polyphaga</taxon>
        <taxon>Elateriformia</taxon>
        <taxon>Elateroidea</taxon>
        <taxon>Elateridae</taxon>
        <taxon>Agrypninae</taxon>
        <taxon>Pyrophorini</taxon>
        <taxon>Ignelater</taxon>
    </lineage>
</organism>
<dbReference type="InterPro" id="IPR036396">
    <property type="entry name" value="Cyt_P450_sf"/>
</dbReference>
<comment type="similarity">
    <text evidence="1">Belongs to the cytochrome P450 family.</text>
</comment>
<keyword evidence="2" id="KW-0503">Monooxygenase</keyword>
<dbReference type="Proteomes" id="UP000801492">
    <property type="component" value="Unassembled WGS sequence"/>
</dbReference>
<dbReference type="InterPro" id="IPR001128">
    <property type="entry name" value="Cyt_P450"/>
</dbReference>
<dbReference type="GO" id="GO:0005506">
    <property type="term" value="F:iron ion binding"/>
    <property type="evidence" value="ECO:0007669"/>
    <property type="project" value="InterPro"/>
</dbReference>
<keyword evidence="2" id="KW-0560">Oxidoreductase</keyword>
<dbReference type="GO" id="GO:0004497">
    <property type="term" value="F:monooxygenase activity"/>
    <property type="evidence" value="ECO:0007669"/>
    <property type="project" value="UniProtKB-KW"/>
</dbReference>
<evidence type="ECO:0000313" key="3">
    <source>
        <dbReference type="EMBL" id="KAF2888711.1"/>
    </source>
</evidence>
<evidence type="ECO:0000256" key="1">
    <source>
        <dbReference type="ARBA" id="ARBA00010617"/>
    </source>
</evidence>
<keyword evidence="4" id="KW-1185">Reference proteome</keyword>
<reference evidence="3" key="1">
    <citation type="submission" date="2019-08" db="EMBL/GenBank/DDBJ databases">
        <title>The genome of the North American firefly Photinus pyralis.</title>
        <authorList>
            <consortium name="Photinus pyralis genome working group"/>
            <person name="Fallon T.R."/>
            <person name="Sander Lower S.E."/>
            <person name="Weng J.-K."/>
        </authorList>
    </citation>
    <scope>NUCLEOTIDE SEQUENCE</scope>
    <source>
        <strain evidence="3">TRF0915ILg1</strain>
        <tissue evidence="3">Whole body</tissue>
    </source>
</reference>
<dbReference type="Gene3D" id="1.10.630.10">
    <property type="entry name" value="Cytochrome P450"/>
    <property type="match status" value="1"/>
</dbReference>
<accession>A0A8K0CN92</accession>
<evidence type="ECO:0000313" key="4">
    <source>
        <dbReference type="Proteomes" id="UP000801492"/>
    </source>
</evidence>
<dbReference type="Pfam" id="PF00067">
    <property type="entry name" value="p450"/>
    <property type="match status" value="1"/>
</dbReference>
<dbReference type="GO" id="GO:0020037">
    <property type="term" value="F:heme binding"/>
    <property type="evidence" value="ECO:0007669"/>
    <property type="project" value="InterPro"/>
</dbReference>
<sequence>MKSNDEEENLVLIPVIEIHHDPKYFTDCNKFDGERFIDSSKRNILPYSYIVLLELAQVTRSYGYKSLILHLLGKYDLTVVQLASKPLSMAPEKGMWQE</sequence>
<dbReference type="GO" id="GO:0016705">
    <property type="term" value="F:oxidoreductase activity, acting on paired donors, with incorporation or reduction of molecular oxygen"/>
    <property type="evidence" value="ECO:0007669"/>
    <property type="project" value="InterPro"/>
</dbReference>
<comment type="caution">
    <text evidence="3">The sequence shown here is derived from an EMBL/GenBank/DDBJ whole genome shotgun (WGS) entry which is preliminary data.</text>
</comment>
<dbReference type="SUPFAM" id="SSF48264">
    <property type="entry name" value="Cytochrome P450"/>
    <property type="match status" value="1"/>
</dbReference>
<name>A0A8K0CN92_IGNLU</name>
<dbReference type="OrthoDB" id="2789670at2759"/>
<protein>
    <submittedName>
        <fullName evidence="3">Uncharacterized protein</fullName>
    </submittedName>
</protein>
<dbReference type="EMBL" id="VTPC01074599">
    <property type="protein sequence ID" value="KAF2888711.1"/>
    <property type="molecule type" value="Genomic_DNA"/>
</dbReference>
<proteinExistence type="inferred from homology"/>